<evidence type="ECO:0000256" key="3">
    <source>
        <dbReference type="SAM" id="MobiDB-lite"/>
    </source>
</evidence>
<dbReference type="PANTHER" id="PTHR12406">
    <property type="entry name" value="CALCIUM-INDEPENDENT PHOSPHOLIPASE A2 IPLA2 -RELATED"/>
    <property type="match status" value="1"/>
</dbReference>
<feature type="short sequence motif" description="GXSXG" evidence="2">
    <location>
        <begin position="63"/>
        <end position="67"/>
    </location>
</feature>
<sequence length="174" mass="18666">MSPSRSVEAPLPSGQSVSGQSVPAPLSISFSGSGFLATYQLGVAQSMRDRSPRVLQTAPKVMGASAGSLVAAAVVCGSSLGERVNYAEKLTSLGERVNYTEKLTSLERMLRLLLPADAHIRASGRLAIAMTRIPDGQNIMVSKFTSREDVVQVCYAIDNYIDKTNMSRSHFTVR</sequence>
<evidence type="ECO:0000313" key="6">
    <source>
        <dbReference type="Proteomes" id="UP000694402"/>
    </source>
</evidence>
<evidence type="ECO:0000313" key="5">
    <source>
        <dbReference type="Ensembl" id="ENSOTSP00005016117.1"/>
    </source>
</evidence>
<reference evidence="5" key="1">
    <citation type="submission" date="2025-08" db="UniProtKB">
        <authorList>
            <consortium name="Ensembl"/>
        </authorList>
    </citation>
    <scope>IDENTIFICATION</scope>
</reference>
<dbReference type="InterPro" id="IPR002641">
    <property type="entry name" value="PNPLA_dom"/>
</dbReference>
<dbReference type="Proteomes" id="UP000694402">
    <property type="component" value="Unassembled WGS sequence"/>
</dbReference>
<evidence type="ECO:0000259" key="4">
    <source>
        <dbReference type="PROSITE" id="PS51635"/>
    </source>
</evidence>
<dbReference type="GO" id="GO:0005737">
    <property type="term" value="C:cytoplasm"/>
    <property type="evidence" value="ECO:0007669"/>
    <property type="project" value="TreeGrafter"/>
</dbReference>
<feature type="domain" description="PNPLA" evidence="4">
    <location>
        <begin position="28"/>
        <end position="174"/>
    </location>
</feature>
<dbReference type="GO" id="GO:0055088">
    <property type="term" value="P:lipid homeostasis"/>
    <property type="evidence" value="ECO:0007669"/>
    <property type="project" value="TreeGrafter"/>
</dbReference>
<dbReference type="Ensembl" id="ENSOTST00005017560.2">
    <property type="protein sequence ID" value="ENSOTSP00005016117.1"/>
    <property type="gene ID" value="ENSOTSG00005008000.2"/>
</dbReference>
<comment type="caution">
    <text evidence="2">Lacks conserved residue(s) required for the propagation of feature annotation.</text>
</comment>
<dbReference type="Gene3D" id="3.40.1090.10">
    <property type="entry name" value="Cytosolic phospholipase A2 catalytic domain"/>
    <property type="match status" value="1"/>
</dbReference>
<evidence type="ECO:0000256" key="2">
    <source>
        <dbReference type="PROSITE-ProRule" id="PRU01161"/>
    </source>
</evidence>
<dbReference type="GO" id="GO:0019433">
    <property type="term" value="P:triglyceride catabolic process"/>
    <property type="evidence" value="ECO:0007669"/>
    <property type="project" value="TreeGrafter"/>
</dbReference>
<dbReference type="GO" id="GO:0016020">
    <property type="term" value="C:membrane"/>
    <property type="evidence" value="ECO:0007669"/>
    <property type="project" value="TreeGrafter"/>
</dbReference>
<name>A0A8C8CRI9_ONCTS</name>
<dbReference type="GO" id="GO:0005811">
    <property type="term" value="C:lipid droplet"/>
    <property type="evidence" value="ECO:0007669"/>
    <property type="project" value="TreeGrafter"/>
</dbReference>
<dbReference type="PANTHER" id="PTHR12406:SF22">
    <property type="entry name" value="1-ACYLGLYCEROL-3-PHOSPHATE O-ACYLTRANSFERASE PNPLA3"/>
    <property type="match status" value="1"/>
</dbReference>
<organism evidence="5 6">
    <name type="scientific">Oncorhynchus tshawytscha</name>
    <name type="common">Chinook salmon</name>
    <name type="synonym">Salmo tshawytscha</name>
    <dbReference type="NCBI Taxonomy" id="74940"/>
    <lineage>
        <taxon>Eukaryota</taxon>
        <taxon>Metazoa</taxon>
        <taxon>Chordata</taxon>
        <taxon>Craniata</taxon>
        <taxon>Vertebrata</taxon>
        <taxon>Euteleostomi</taxon>
        <taxon>Actinopterygii</taxon>
        <taxon>Neopterygii</taxon>
        <taxon>Teleostei</taxon>
        <taxon>Protacanthopterygii</taxon>
        <taxon>Salmoniformes</taxon>
        <taxon>Salmonidae</taxon>
        <taxon>Salmoninae</taxon>
        <taxon>Oncorhynchus</taxon>
    </lineage>
</organism>
<dbReference type="SUPFAM" id="SSF52151">
    <property type="entry name" value="FabD/lysophospholipase-like"/>
    <property type="match status" value="1"/>
</dbReference>
<dbReference type="GO" id="GO:0004806">
    <property type="term" value="F:triacylglycerol lipase activity"/>
    <property type="evidence" value="ECO:0007669"/>
    <property type="project" value="TreeGrafter"/>
</dbReference>
<dbReference type="InterPro" id="IPR033562">
    <property type="entry name" value="PLPL"/>
</dbReference>
<proteinExistence type="predicted"/>
<keyword evidence="6" id="KW-1185">Reference proteome</keyword>
<evidence type="ECO:0000256" key="1">
    <source>
        <dbReference type="ARBA" id="ARBA00023098"/>
    </source>
</evidence>
<dbReference type="GeneTree" id="ENSGT00940000160828"/>
<feature type="region of interest" description="Disordered" evidence="3">
    <location>
        <begin position="1"/>
        <end position="21"/>
    </location>
</feature>
<dbReference type="InterPro" id="IPR016035">
    <property type="entry name" value="Acyl_Trfase/lysoPLipase"/>
</dbReference>
<dbReference type="PROSITE" id="PS51635">
    <property type="entry name" value="PNPLA"/>
    <property type="match status" value="1"/>
</dbReference>
<dbReference type="AlphaFoldDB" id="A0A8C8CRI9"/>
<protein>
    <recommendedName>
        <fullName evidence="4">PNPLA domain-containing protein</fullName>
    </recommendedName>
</protein>
<keyword evidence="1" id="KW-0443">Lipid metabolism</keyword>
<dbReference type="Pfam" id="PF01734">
    <property type="entry name" value="Patatin"/>
    <property type="match status" value="1"/>
</dbReference>
<reference evidence="5" key="2">
    <citation type="submission" date="2025-09" db="UniProtKB">
        <authorList>
            <consortium name="Ensembl"/>
        </authorList>
    </citation>
    <scope>IDENTIFICATION</scope>
</reference>
<accession>A0A8C8CRI9</accession>